<feature type="compositionally biased region" description="Polar residues" evidence="1">
    <location>
        <begin position="141"/>
        <end position="150"/>
    </location>
</feature>
<evidence type="ECO:0000256" key="1">
    <source>
        <dbReference type="SAM" id="MobiDB-lite"/>
    </source>
</evidence>
<dbReference type="GeneID" id="17040151"/>
<organism evidence="2 3">
    <name type="scientific">Coccomyxa subellipsoidea (strain C-169)</name>
    <name type="common">Green microalga</name>
    <dbReference type="NCBI Taxonomy" id="574566"/>
    <lineage>
        <taxon>Eukaryota</taxon>
        <taxon>Viridiplantae</taxon>
        <taxon>Chlorophyta</taxon>
        <taxon>core chlorophytes</taxon>
        <taxon>Trebouxiophyceae</taxon>
        <taxon>Trebouxiophyceae incertae sedis</taxon>
        <taxon>Coccomyxaceae</taxon>
        <taxon>Coccomyxa</taxon>
        <taxon>Coccomyxa subellipsoidea</taxon>
    </lineage>
</organism>
<name>I0YUU6_COCSC</name>
<comment type="caution">
    <text evidence="2">The sequence shown here is derived from an EMBL/GenBank/DDBJ whole genome shotgun (WGS) entry which is preliminary data.</text>
</comment>
<reference evidence="2 3" key="1">
    <citation type="journal article" date="2012" name="Genome Biol.">
        <title>The genome of the polar eukaryotic microalga coccomyxa subellipsoidea reveals traits of cold adaptation.</title>
        <authorList>
            <person name="Blanc G."/>
            <person name="Agarkova I."/>
            <person name="Grimwood J."/>
            <person name="Kuo A."/>
            <person name="Brueggeman A."/>
            <person name="Dunigan D."/>
            <person name="Gurnon J."/>
            <person name="Ladunga I."/>
            <person name="Lindquist E."/>
            <person name="Lucas S."/>
            <person name="Pangilinan J."/>
            <person name="Proschold T."/>
            <person name="Salamov A."/>
            <person name="Schmutz J."/>
            <person name="Weeks D."/>
            <person name="Yamada T."/>
            <person name="Claverie J.M."/>
            <person name="Grigoriev I."/>
            <person name="Van Etten J."/>
            <person name="Lomsadze A."/>
            <person name="Borodovsky M."/>
        </authorList>
    </citation>
    <scope>NUCLEOTIDE SEQUENCE [LARGE SCALE GENOMIC DNA]</scope>
    <source>
        <strain evidence="2 3">C-169</strain>
    </source>
</reference>
<dbReference type="Proteomes" id="UP000007264">
    <property type="component" value="Unassembled WGS sequence"/>
</dbReference>
<evidence type="ECO:0000313" key="2">
    <source>
        <dbReference type="EMBL" id="EIE22165.1"/>
    </source>
</evidence>
<feature type="compositionally biased region" description="Polar residues" evidence="1">
    <location>
        <begin position="171"/>
        <end position="182"/>
    </location>
</feature>
<sequence>MAFPEFEVPLTPQDLPAEQTYEMVNASLTALQEASDGVFNRIQDAVEERKGTSKNSLQLPGRDLPPPPELPAEDDGRVRGQDTADLLHFFKQAQATSSAITTQAQASRRVADRPSPPQPFSFQELPFPALQLPRTLPDLEASSQRSSAKSGNGRPEPSRPRVPWDPAFTGRQISQESRSSRALSEDGEPSAKPKQAEQTKSPTVNGRTKEEAAEPEETTCSDELAADMGKRTDAFAAATSGKRPPRSLPPSRGGSAEALDTQGGGPTQSQLRLGVPPPFLEGPGSVGSQRRFAHMGDLGTALDKHVDLGALGGVPSDLEQSILMRQRSLSSRASMDDPTH</sequence>
<dbReference type="EMBL" id="AGSI01000010">
    <property type="protein sequence ID" value="EIE22165.1"/>
    <property type="molecule type" value="Genomic_DNA"/>
</dbReference>
<dbReference type="RefSeq" id="XP_005646709.1">
    <property type="nucleotide sequence ID" value="XM_005646652.1"/>
</dbReference>
<evidence type="ECO:0000313" key="3">
    <source>
        <dbReference type="Proteomes" id="UP000007264"/>
    </source>
</evidence>
<keyword evidence="3" id="KW-1185">Reference proteome</keyword>
<protein>
    <submittedName>
        <fullName evidence="2">Uncharacterized protein</fullName>
    </submittedName>
</protein>
<dbReference type="KEGG" id="csl:COCSUDRAFT_42545"/>
<accession>I0YUU6</accession>
<dbReference type="AlphaFoldDB" id="I0YUU6"/>
<feature type="region of interest" description="Disordered" evidence="1">
    <location>
        <begin position="42"/>
        <end position="288"/>
    </location>
</feature>
<dbReference type="OrthoDB" id="10641058at2759"/>
<proteinExistence type="predicted"/>
<gene>
    <name evidence="2" type="ORF">COCSUDRAFT_42545</name>
</gene>
<feature type="compositionally biased region" description="Low complexity" evidence="1">
    <location>
        <begin position="92"/>
        <end position="107"/>
    </location>
</feature>